<name>A0ABM4D924_HYDVU</name>
<dbReference type="Proteomes" id="UP001652625">
    <property type="component" value="Chromosome 12"/>
</dbReference>
<keyword evidence="3" id="KW-1185">Reference proteome</keyword>
<keyword evidence="2" id="KW-0732">Signal</keyword>
<feature type="signal peptide" evidence="2">
    <location>
        <begin position="1"/>
        <end position="22"/>
    </location>
</feature>
<dbReference type="GeneID" id="100210570"/>
<reference evidence="4" key="1">
    <citation type="submission" date="2025-08" db="UniProtKB">
        <authorList>
            <consortium name="RefSeq"/>
        </authorList>
    </citation>
    <scope>IDENTIFICATION</scope>
</reference>
<feature type="region of interest" description="Disordered" evidence="1">
    <location>
        <begin position="3565"/>
        <end position="3598"/>
    </location>
</feature>
<feature type="compositionally biased region" description="Basic and acidic residues" evidence="1">
    <location>
        <begin position="3712"/>
        <end position="3732"/>
    </location>
</feature>
<evidence type="ECO:0000313" key="4">
    <source>
        <dbReference type="RefSeq" id="XP_065670823.1"/>
    </source>
</evidence>
<feature type="compositionally biased region" description="Basic and acidic residues" evidence="1">
    <location>
        <begin position="3417"/>
        <end position="3436"/>
    </location>
</feature>
<feature type="compositionally biased region" description="Low complexity" evidence="1">
    <location>
        <begin position="3663"/>
        <end position="3677"/>
    </location>
</feature>
<feature type="compositionally biased region" description="Basic residues" evidence="1">
    <location>
        <begin position="3359"/>
        <end position="3400"/>
    </location>
</feature>
<feature type="region of interest" description="Disordered" evidence="1">
    <location>
        <begin position="612"/>
        <end position="669"/>
    </location>
</feature>
<organism evidence="3 4">
    <name type="scientific">Hydra vulgaris</name>
    <name type="common">Hydra</name>
    <name type="synonym">Hydra attenuata</name>
    <dbReference type="NCBI Taxonomy" id="6087"/>
    <lineage>
        <taxon>Eukaryota</taxon>
        <taxon>Metazoa</taxon>
        <taxon>Cnidaria</taxon>
        <taxon>Hydrozoa</taxon>
        <taxon>Hydroidolina</taxon>
        <taxon>Anthoathecata</taxon>
        <taxon>Aplanulata</taxon>
        <taxon>Hydridae</taxon>
        <taxon>Hydra</taxon>
    </lineage>
</organism>
<evidence type="ECO:0000256" key="1">
    <source>
        <dbReference type="SAM" id="MobiDB-lite"/>
    </source>
</evidence>
<feature type="region of interest" description="Disordered" evidence="1">
    <location>
        <begin position="2021"/>
        <end position="2040"/>
    </location>
</feature>
<feature type="compositionally biased region" description="Basic residues" evidence="1">
    <location>
        <begin position="2325"/>
        <end position="2343"/>
    </location>
</feature>
<feature type="compositionally biased region" description="Basic and acidic residues" evidence="1">
    <location>
        <begin position="2344"/>
        <end position="2361"/>
    </location>
</feature>
<feature type="chain" id="PRO_5047433682" evidence="2">
    <location>
        <begin position="23"/>
        <end position="3822"/>
    </location>
</feature>
<accession>A0ABM4D924</accession>
<feature type="compositionally biased region" description="Basic residues" evidence="1">
    <location>
        <begin position="1143"/>
        <end position="1163"/>
    </location>
</feature>
<feature type="region of interest" description="Disordered" evidence="1">
    <location>
        <begin position="3339"/>
        <end position="3436"/>
    </location>
</feature>
<feature type="compositionally biased region" description="Basic and acidic residues" evidence="1">
    <location>
        <begin position="612"/>
        <end position="627"/>
    </location>
</feature>
<feature type="compositionally biased region" description="Basic and acidic residues" evidence="1">
    <location>
        <begin position="3072"/>
        <end position="3081"/>
    </location>
</feature>
<feature type="compositionally biased region" description="Basic and acidic residues" evidence="1">
    <location>
        <begin position="3088"/>
        <end position="3097"/>
    </location>
</feature>
<sequence length="3822" mass="434451">MGITHTSLKLLVILVLVNVLISDNSFDRQIKRSKRDLDENESTGDALYEVDKREEIAIPSQNNDITVDSPKDSTSILKDSILSGDKKSNVGKKLKETKSLKTKLKKDSKVKKVQNNVKSSSLVQPDDEDARLLQGMDSNVDHPMANNDITKRYDASADIMHGEMMGMGDSDNYDTTPNDLKRSTIHTIYTTDPHSKFKFDLNRLSIDVKRRSVENLNEQNGGTSLRLRVNNKSNGLESNANSTEGNTKPVSLQVRSQLGSALFSTDKFNSQTYTSPSLSQAKVFHERQPRHFHHHHHHHRRHHLHHRHHHYHNEFEPERFGESYFRRNGFEWNQPLSYYSPFFRAPPYSMSWGRFSNPYEYHMGRRWISSPSYVRSNVEGALDPRLNSGIFANGFNPGIALPDSENLMAESLRKPLQNEGERMALEHLQNIHMSTLREFAQSQEERRRELEAEEFRFQHSKLMNPYLPELQHVPLENPFHLNDFRQNHNSLLANRFSRNFEKTSFQDPYLEMKPEQEPNNVFDQFSVHSPSLYESQFDPSISEFHHHSDFISHFKNEPKNFIDGVTPSAVNRPGILRVTGMEKRSFNEEGKFQNSQMERPEFEMQFSNKQIDDMNPNREYSRFHNEDYPSYQSSYGNRISGRHSVQEYRDSDQPSMFRDNESDQIESKTTSKLNSLFDTSNVDAHRPIDSPDSAPLLEGSLPDSSTLLKNPGSVPDFHDQLNAGVQDGDQQNEISEQAEALREDKEFAKISQIQEEMYKKLNDVLPIGDMPRPDLYPTESKKAGLKHLVPSQTNEIKKKEDIYGYKKYEVPIEQKYKNNFKKDHLPEDIKLNLTISNATSDDLSIFDKKSNTSVTSTLPLTPQVASSLTPVTLPITSEKRRSTKNLLIEVSNSKVVSIDNSFNEEKRENTILLEKKIHQNVTKKSEIGHRNKAHANDKKFNQKKNLALKRKNTIFLKGKKKNDIIVRRPQIVFHPPPEIYHRPPIILHRPPLIIQRPPIVYHQPPVVVHRPPVIYAQPPIIFHQPSPVVHQPFLNSKDHWGLMTETNFKHIGSSLSDGGEWSSILPGNVLGTNNQVENYPKDNEDSNNINYDNNLEMTLKPDMTDTILKSDETTNVKNSFELKEKTSNLLLNTVLNSTSLKKSSIHSKNKEKKQLRVRKKREVKKNNDHKGTKKDVVVNRPPIIYHPPPEIYHRPDIVIHRPPIVIHRPPIIYHQPPVIVHRPAVVYHQPPIIFHQPPPAVQQPLLYSHDTFVVHPSFVAQHMGSILRTAHHYIGPPRLITQLGSPLFESSLQEEKPAQESLQVAPSSNNYPIEQSNLNGFTNYQGEGENTALNEENQYSQMQNMPNTDDQGALSNEMVSNKNTFNSLNGRTLENTLTNSETDQAFMNNAVDNPSMQPESYNSIQDNYSENNNQMFKRSNIQNVIVHQPPVVLNHREVIFHQVPLLFHRPPIIVHQAPLVNHQPSIFYQQPNGIFHASSNMMNHEPTFSSYSLANHLPMANITNTKNSNSSGVEEDTYEHSFNEITDNTKSSLKLSLYSDNFDQSEKIDSLADPLIDNSFLINHPSLTVENGNFLGNDDKSNNVKSHNTLIDKLKIDSAYNSNSDLMKSYVSNRKNDSHVKITQLSVPSSFHRLKKNKIDKLKHGDKKYSKREVVDLTHKITQPYFNSTRNTYTRDAQTTSHIGVKSTGFDRSFSESSSSEQQATMGGVSGGVSGEENSPIGHLGGEEFSNQQSSPYKRTYIAKNENEDNFEKDTYRERRSKNLHLQKNHHQHPSRRHRVVVGRPDIIYHQAPEIVHRPPLIVHRPDIVIHRPSVIVHRPPVVVHRPAIMYHQPPVVFNSPLPVIHQPNAISHDMYVAHSYPHRIGSHVFPSGGIISQVSNVEHEENMGQLNNIQNDENIQNVDSGMLNSEPNEEHDFGIQGPSAYNNGFPSEGWGTGPNAGVDVTPNNVENIGADYESPVRNQYAPGAFLQEDGYSQSNLNAQPVTGNNQVVHFSRGEPNNILNQFGPLTTNNYVPLPEEEHPWTKSKVPKKKSNQVSGVKKQILVSSNHGDFSGDVHDEKYPHENSNFVGCEGSNCHEDGYSDGEPFHEGNERFADGYDGHNDYHDLRYSRHHPAGVHATVLYRPDVVFHPRPELYHRPDIIVHRPDVVIHRPSVVIHQPPVLVHRPAVIVHQPPIVFHQPPPVVHRPIAVSHDNYLVHDNHEHVGSHLEHAGHVVGQGGYDVGTPFENAKDIDNLHSFSHPHYENIHNEFANEGNLINTHGFSNNLNDNFDSHTHNVPDYNLQPINNIGTSEDFDNPSPAQFQEEKDLENVNSENLSSKSVVTHHKGHKKKKKNKKKTKVRREIKESNHTESEIEVMKKSKIQNSSKKHHVTVIHRPDVVFHQRPEVIHRPDIIVHRPDVVINRPDVIIHRPAVIVHKPPMVIHQAPIVFHHSHPMMHQPIQHQNNLYVQNTYPDHDGSHIENLEHSYPVDIAPQINNSPHIYSEPVNVGHIMMERVHSNGGHVGDTPTMGVSNNVLENEYHLNLDNNCNNYNCHNFGGEPVGHEHLIGPIGFAPQYPDTEDDDARSHIPKKNNQIAAKKHHVTVIHRPDIIYHPKPEIVHRPDVIVHRPDIVIHRPSVVVHRPPVVVHKSPVIIHQPPIILHQPNPIINQPIHQSHDLYAMKPVPIQVGSRLEHVSSNTNIHELGPTSETSSNILDQGNFHETQTFPINGQNSLNNGHEVLDQPLNLNDQGNNGMESINYLSSNERGLETQLGNNLQSSVGNKNLNSSFVNIDENHEEPNSIIGNYKQDYTINNNHIGQTGGELNVRSGELSCDENSDPQCNRSKKNKVSKLKNKKKLKLKNITGFKRDFGFGSEGISRDCIGSHCGECHDGHCGSDISDHQGEESFGHHGFGDVIGQHAGSGIIGHGGISGHGIWGDHGDHWGHGHENTWEHHNDHHHHHADEQNIVVQRPDIVFHPRPELYHRPDIIVHRPDIVIHRPSVVIHQPPVLVHRPAVIYHQPPVVFHQPGPVVHRPRVVSHDMYVTHDQHEHVGSQIEHAGGGTIAHAGYYENHDIGHSHDDDDDERGEEGHHGHEGGYEGGRSGGEHHDELGYGGGHHFEHGFGLGGHEFNCLGGNCGHEDEHAFKRFLVDSPNELHQAKAKRHRVVVFRPPIIYHPPPEIYHRADLIVHRPDVIISRPSVVVHRPDVVIHRPNIVYHQPPVVFYTPPPHIHQPIIKSHDSYVTHPIYRHIGSNVEHVGGVFLPHTYPANNLVPFQDSNLNQYTNEDALQENSQTPVNNFIGQNYHNQEQTQETEELEGLHEENPDEADNSVLNNVNINPHQDLVSSTSPINAQQNLVNEPQPGYNVAGLGKSKVEKHRKHKKRKHSRRRHRRNIVAKRSIKSTKKVTKNNKKKKSQNSFKSTNKISSRKTKKTEIENSDDKKKGKASKKNDIIVKRPPVIYHPPPEIYHRPPIIVHRPPLVIRRPPIIYHQPPVIVHRPAVVYHQPPLIFHQPPPAVSQPILKSHDTFMMHPAARLTHMGSMVTNAGTYVGVPEHRFMYQGGMGFFRAPEQDHQVGYSAVDNDNSRGENTYMSTPHMDDFNQGVGGGISDLSSHQRNSMLENIDTEQHQIGDGQYIGGQGRDQLSNEQNLVLQEPSMQQQNINDGEQQFIDSSNNQVGMGSSESSYASQSGSDDAFGRNSIPSPAEDNLPDNDESSENNEEEEEDSDNRVEQHTEKKQKVVANESKRKSIEKPLLKIIKGIKSQHKYQKDDEIDRKKRQTPFFNPYQLRQDVPQFNPLFFKPQRRHHKTSVNIDVVGKRSISDTLKPGNKNRNHFLF</sequence>
<protein>
    <submittedName>
        <fullName evidence="4">Uncharacterized protein LOC100210570 isoform X2</fullName>
    </submittedName>
</protein>
<feature type="region of interest" description="Disordered" evidence="1">
    <location>
        <begin position="3056"/>
        <end position="3097"/>
    </location>
</feature>
<dbReference type="RefSeq" id="XP_065670823.1">
    <property type="nucleotide sequence ID" value="XM_065814751.1"/>
</dbReference>
<evidence type="ECO:0000256" key="2">
    <source>
        <dbReference type="SAM" id="SignalP"/>
    </source>
</evidence>
<evidence type="ECO:0000313" key="3">
    <source>
        <dbReference type="Proteomes" id="UP001652625"/>
    </source>
</evidence>
<feature type="region of interest" description="Disordered" evidence="1">
    <location>
        <begin position="681"/>
        <end position="702"/>
    </location>
</feature>
<feature type="region of interest" description="Disordered" evidence="1">
    <location>
        <begin position="1687"/>
        <end position="1737"/>
    </location>
</feature>
<feature type="region of interest" description="Disordered" evidence="1">
    <location>
        <begin position="1140"/>
        <end position="1174"/>
    </location>
</feature>
<feature type="region of interest" description="Disordered" evidence="1">
    <location>
        <begin position="2294"/>
        <end position="2373"/>
    </location>
</feature>
<feature type="region of interest" description="Disordered" evidence="1">
    <location>
        <begin position="3655"/>
        <end position="3732"/>
    </location>
</feature>
<feature type="region of interest" description="Disordered" evidence="1">
    <location>
        <begin position="3293"/>
        <end position="3318"/>
    </location>
</feature>
<feature type="compositionally biased region" description="Basic and acidic residues" evidence="1">
    <location>
        <begin position="1164"/>
        <end position="1174"/>
    </location>
</feature>
<feature type="compositionally biased region" description="Acidic residues" evidence="1">
    <location>
        <begin position="3693"/>
        <end position="3711"/>
    </location>
</feature>
<proteinExistence type="predicted"/>
<gene>
    <name evidence="4" type="primary">LOC100210570</name>
</gene>